<dbReference type="Proteomes" id="UP000694892">
    <property type="component" value="Chromosome 1S"/>
</dbReference>
<gene>
    <name evidence="1" type="ORF">XELAEV_18010161mg</name>
</gene>
<accession>A0A974DW31</accession>
<protein>
    <submittedName>
        <fullName evidence="1">Uncharacterized protein</fullName>
    </submittedName>
</protein>
<sequence>MTAQSSKRMSSGIPHHPGHLGQIAAYIKCPVLVRPPPSLLVWWHWLNCSGSGPPGLMSRAPSNPHPLL</sequence>
<organism evidence="1 2">
    <name type="scientific">Xenopus laevis</name>
    <name type="common">African clawed frog</name>
    <dbReference type="NCBI Taxonomy" id="8355"/>
    <lineage>
        <taxon>Eukaryota</taxon>
        <taxon>Metazoa</taxon>
        <taxon>Chordata</taxon>
        <taxon>Craniata</taxon>
        <taxon>Vertebrata</taxon>
        <taxon>Euteleostomi</taxon>
        <taxon>Amphibia</taxon>
        <taxon>Batrachia</taxon>
        <taxon>Anura</taxon>
        <taxon>Pipoidea</taxon>
        <taxon>Pipidae</taxon>
        <taxon>Xenopodinae</taxon>
        <taxon>Xenopus</taxon>
        <taxon>Xenopus</taxon>
    </lineage>
</organism>
<reference evidence="2" key="1">
    <citation type="journal article" date="2016" name="Nature">
        <title>Genome evolution in the allotetraploid frog Xenopus laevis.</title>
        <authorList>
            <person name="Session A.M."/>
            <person name="Uno Y."/>
            <person name="Kwon T."/>
            <person name="Chapman J.A."/>
            <person name="Toyoda A."/>
            <person name="Takahashi S."/>
            <person name="Fukui A."/>
            <person name="Hikosaka A."/>
            <person name="Suzuki A."/>
            <person name="Kondo M."/>
            <person name="van Heeringen S.J."/>
            <person name="Quigley I."/>
            <person name="Heinz S."/>
            <person name="Ogino H."/>
            <person name="Ochi H."/>
            <person name="Hellsten U."/>
            <person name="Lyons J.B."/>
            <person name="Simakov O."/>
            <person name="Putnam N."/>
            <person name="Stites J."/>
            <person name="Kuroki Y."/>
            <person name="Tanaka T."/>
            <person name="Michiue T."/>
            <person name="Watanabe M."/>
            <person name="Bogdanovic O."/>
            <person name="Lister R."/>
            <person name="Georgiou G."/>
            <person name="Paranjpe S.S."/>
            <person name="van Kruijsbergen I."/>
            <person name="Shu S."/>
            <person name="Carlson J."/>
            <person name="Kinoshita T."/>
            <person name="Ohta Y."/>
            <person name="Mawaribuchi S."/>
            <person name="Jenkins J."/>
            <person name="Grimwood J."/>
            <person name="Schmutz J."/>
            <person name="Mitros T."/>
            <person name="Mozaffari S.V."/>
            <person name="Suzuki Y."/>
            <person name="Haramoto Y."/>
            <person name="Yamamoto T.S."/>
            <person name="Takagi C."/>
            <person name="Heald R."/>
            <person name="Miller K."/>
            <person name="Haudenschild C."/>
            <person name="Kitzman J."/>
            <person name="Nakayama T."/>
            <person name="Izutsu Y."/>
            <person name="Robert J."/>
            <person name="Fortriede J."/>
            <person name="Burns K."/>
            <person name="Lotay V."/>
            <person name="Karimi K."/>
            <person name="Yasuoka Y."/>
            <person name="Dichmann D.S."/>
            <person name="Flajnik M.F."/>
            <person name="Houston D.W."/>
            <person name="Shendure J."/>
            <person name="DuPasquier L."/>
            <person name="Vize P.D."/>
            <person name="Zorn A.M."/>
            <person name="Ito M."/>
            <person name="Marcotte E.M."/>
            <person name="Wallingford J.B."/>
            <person name="Ito Y."/>
            <person name="Asashima M."/>
            <person name="Ueno N."/>
            <person name="Matsuda Y."/>
            <person name="Veenstra G.J."/>
            <person name="Fujiyama A."/>
            <person name="Harland R.M."/>
            <person name="Taira M."/>
            <person name="Rokhsar D.S."/>
        </authorList>
    </citation>
    <scope>NUCLEOTIDE SEQUENCE [LARGE SCALE GENOMIC DNA]</scope>
    <source>
        <strain evidence="2">J</strain>
    </source>
</reference>
<name>A0A974DW31_XENLA</name>
<dbReference type="AlphaFoldDB" id="A0A974DW31"/>
<proteinExistence type="predicted"/>
<dbReference type="EMBL" id="CM004467">
    <property type="protein sequence ID" value="OCT97932.1"/>
    <property type="molecule type" value="Genomic_DNA"/>
</dbReference>
<evidence type="ECO:0000313" key="2">
    <source>
        <dbReference type="Proteomes" id="UP000694892"/>
    </source>
</evidence>
<evidence type="ECO:0000313" key="1">
    <source>
        <dbReference type="EMBL" id="OCT97932.1"/>
    </source>
</evidence>